<dbReference type="PROSITE" id="PS51257">
    <property type="entry name" value="PROKAR_LIPOPROTEIN"/>
    <property type="match status" value="1"/>
</dbReference>
<feature type="signal peptide" evidence="2">
    <location>
        <begin position="1"/>
        <end position="31"/>
    </location>
</feature>
<reference evidence="3 4" key="1">
    <citation type="journal article" date="2007" name="Nat. Biotechnol.">
        <title>Complete genome sequence of the myxobacterium Sorangium cellulosum.</title>
        <authorList>
            <person name="Schneiker S."/>
            <person name="Perlova O."/>
            <person name="Kaiser O."/>
            <person name="Gerth K."/>
            <person name="Alici A."/>
            <person name="Altmeyer M.O."/>
            <person name="Bartels D."/>
            <person name="Bekel T."/>
            <person name="Beyer S."/>
            <person name="Bode E."/>
            <person name="Bode H.B."/>
            <person name="Bolten C.J."/>
            <person name="Choudhuri J.V."/>
            <person name="Doss S."/>
            <person name="Elnakady Y.A."/>
            <person name="Frank B."/>
            <person name="Gaigalat L."/>
            <person name="Goesmann A."/>
            <person name="Groeger C."/>
            <person name="Gross F."/>
            <person name="Jelsbak L."/>
            <person name="Jelsbak L."/>
            <person name="Kalinowski J."/>
            <person name="Kegler C."/>
            <person name="Knauber T."/>
            <person name="Konietzny S."/>
            <person name="Kopp M."/>
            <person name="Krause L."/>
            <person name="Krug D."/>
            <person name="Linke B."/>
            <person name="Mahmud T."/>
            <person name="Martinez-Arias R."/>
            <person name="McHardy A.C."/>
            <person name="Merai M."/>
            <person name="Meyer F."/>
            <person name="Mormann S."/>
            <person name="Munoz-Dorado J."/>
            <person name="Perez J."/>
            <person name="Pradella S."/>
            <person name="Rachid S."/>
            <person name="Raddatz G."/>
            <person name="Rosenau F."/>
            <person name="Rueckert C."/>
            <person name="Sasse F."/>
            <person name="Scharfe M."/>
            <person name="Schuster S.C."/>
            <person name="Suen G."/>
            <person name="Treuner-Lange A."/>
            <person name="Velicer G.J."/>
            <person name="Vorholter F.-J."/>
            <person name="Weissman K.J."/>
            <person name="Welch R.D."/>
            <person name="Wenzel S.C."/>
            <person name="Whitworth D.E."/>
            <person name="Wilhelm S."/>
            <person name="Wittmann C."/>
            <person name="Bloecker H."/>
            <person name="Puehler A."/>
            <person name="Mueller R."/>
        </authorList>
    </citation>
    <scope>NUCLEOTIDE SEQUENCE [LARGE SCALE GENOMIC DNA]</scope>
    <source>
        <strain evidence="4">So ce56</strain>
    </source>
</reference>
<dbReference type="AlphaFoldDB" id="A9FIL8"/>
<accession>A9FIL8</accession>
<feature type="compositionally biased region" description="Low complexity" evidence="1">
    <location>
        <begin position="60"/>
        <end position="89"/>
    </location>
</feature>
<keyword evidence="2" id="KW-0732">Signal</keyword>
<sequence length="232" mass="24022">MRAMRPCATASAVFTGVLLAAALFAACSSGAAPPPSPPDSAPPPSPPDSAPPPSPPPASQPASPGAADPGATAAGAADPGAAAPAQPDRPASRKKAPETVEDCKVIASEITNDPPDGGVVMNNATTSADAGSSDRLQPLVDAIKARRDGFRCCFDLYARKHPGAQGRITWQLKLKPDGTFEEASIVRDKSDVTAPQVESCMEELAKSITWARSPSGKETVLTYPFDFKRRNY</sequence>
<gene>
    <name evidence="3" type="ordered locus">sce1709</name>
</gene>
<feature type="region of interest" description="Disordered" evidence="1">
    <location>
        <begin position="28"/>
        <end position="99"/>
    </location>
</feature>
<dbReference type="Proteomes" id="UP000002139">
    <property type="component" value="Chromosome"/>
</dbReference>
<dbReference type="EMBL" id="AM746676">
    <property type="protein sequence ID" value="CAN91867.1"/>
    <property type="molecule type" value="Genomic_DNA"/>
</dbReference>
<name>A9FIL8_SORC5</name>
<proteinExistence type="predicted"/>
<evidence type="ECO:0000256" key="1">
    <source>
        <dbReference type="SAM" id="MobiDB-lite"/>
    </source>
</evidence>
<dbReference type="HOGENOM" id="CLU_1194258_0_0_7"/>
<dbReference type="NCBIfam" id="NF033768">
    <property type="entry name" value="myxo_SS_tail"/>
    <property type="match status" value="1"/>
</dbReference>
<feature type="chain" id="PRO_5002735610" evidence="2">
    <location>
        <begin position="32"/>
        <end position="232"/>
    </location>
</feature>
<evidence type="ECO:0000256" key="2">
    <source>
        <dbReference type="SAM" id="SignalP"/>
    </source>
</evidence>
<dbReference type="STRING" id="448385.sce1709"/>
<dbReference type="KEGG" id="scl:sce1709"/>
<organism evidence="3 4">
    <name type="scientific">Sorangium cellulosum (strain So ce56)</name>
    <name type="common">Polyangium cellulosum (strain So ce56)</name>
    <dbReference type="NCBI Taxonomy" id="448385"/>
    <lineage>
        <taxon>Bacteria</taxon>
        <taxon>Pseudomonadati</taxon>
        <taxon>Myxococcota</taxon>
        <taxon>Polyangia</taxon>
        <taxon>Polyangiales</taxon>
        <taxon>Polyangiaceae</taxon>
        <taxon>Sorangium</taxon>
    </lineage>
</organism>
<feature type="compositionally biased region" description="Pro residues" evidence="1">
    <location>
        <begin position="32"/>
        <end position="59"/>
    </location>
</feature>
<keyword evidence="4" id="KW-1185">Reference proteome</keyword>
<dbReference type="InterPro" id="IPR049806">
    <property type="entry name" value="MasK-like_C"/>
</dbReference>
<evidence type="ECO:0000313" key="4">
    <source>
        <dbReference type="Proteomes" id="UP000002139"/>
    </source>
</evidence>
<protein>
    <submittedName>
        <fullName evidence="3">Secreted proline rich protein</fullName>
    </submittedName>
</protein>
<evidence type="ECO:0000313" key="3">
    <source>
        <dbReference type="EMBL" id="CAN91867.1"/>
    </source>
</evidence>